<proteinExistence type="predicted"/>
<dbReference type="HOGENOM" id="CLU_1593343_0_0_9"/>
<evidence type="ECO:0008006" key="4">
    <source>
        <dbReference type="Google" id="ProtNLM"/>
    </source>
</evidence>
<dbReference type="PATRIC" id="fig|411473.3.peg.1645"/>
<evidence type="ECO:0000313" key="2">
    <source>
        <dbReference type="EMBL" id="ERJ94668.1"/>
    </source>
</evidence>
<feature type="transmembrane region" description="Helical" evidence="1">
    <location>
        <begin position="118"/>
        <end position="139"/>
    </location>
</feature>
<dbReference type="AlphaFoldDB" id="U2M5R4"/>
<reference evidence="2 3" key="1">
    <citation type="submission" date="2013-07" db="EMBL/GenBank/DDBJ databases">
        <authorList>
            <person name="Weinstock G."/>
            <person name="Sodergren E."/>
            <person name="Wylie T."/>
            <person name="Fulton L."/>
            <person name="Fulton R."/>
            <person name="Fronick C."/>
            <person name="O'Laughlin M."/>
            <person name="Godfrey J."/>
            <person name="Miner T."/>
            <person name="Herter B."/>
            <person name="Appelbaum E."/>
            <person name="Cordes M."/>
            <person name="Lek S."/>
            <person name="Wollam A."/>
            <person name="Pepin K.H."/>
            <person name="Palsikar V.B."/>
            <person name="Mitreva M."/>
            <person name="Wilson R.K."/>
        </authorList>
    </citation>
    <scope>NUCLEOTIDE SEQUENCE [LARGE SCALE GENOMIC DNA]</scope>
    <source>
        <strain evidence="2 3">ATCC 27760</strain>
    </source>
</reference>
<dbReference type="Proteomes" id="UP000016662">
    <property type="component" value="Unassembled WGS sequence"/>
</dbReference>
<keyword evidence="1" id="KW-0812">Transmembrane</keyword>
<feature type="transmembrane region" description="Helical" evidence="1">
    <location>
        <begin position="60"/>
        <end position="80"/>
    </location>
</feature>
<keyword evidence="1" id="KW-1133">Transmembrane helix</keyword>
<feature type="transmembrane region" description="Helical" evidence="1">
    <location>
        <begin position="86"/>
        <end position="111"/>
    </location>
</feature>
<dbReference type="eggNOG" id="COG4709">
    <property type="taxonomic scope" value="Bacteria"/>
</dbReference>
<keyword evidence="3" id="KW-1185">Reference proteome</keyword>
<evidence type="ECO:0000256" key="1">
    <source>
        <dbReference type="SAM" id="Phobius"/>
    </source>
</evidence>
<comment type="caution">
    <text evidence="2">The sequence shown here is derived from an EMBL/GenBank/DDBJ whole genome shotgun (WGS) entry which is preliminary data.</text>
</comment>
<protein>
    <recommendedName>
        <fullName evidence="4">DUF1700 domain-containing protein</fullName>
    </recommendedName>
</protein>
<evidence type="ECO:0000313" key="3">
    <source>
        <dbReference type="Proteomes" id="UP000016662"/>
    </source>
</evidence>
<name>U2M5R4_9FIRM</name>
<accession>U2M5R4</accession>
<dbReference type="EMBL" id="AWVF01000243">
    <property type="protein sequence ID" value="ERJ94668.1"/>
    <property type="molecule type" value="Genomic_DNA"/>
</dbReference>
<sequence length="167" mass="18402">MPAAERQETIRYYLEFLEDASEEERAALGTPEALAQQILRENGISPQPAVIKHSNRTAKLIVLACTFYIWLPLLVTWYSLLLTALIVLICIPVSLGATLLGGLFSFVITVFQDVPTALMLLGFGLGSGGVGILVAYPIWLACKSIVRFTIFTTKKMLHFVLKGDETQ</sequence>
<gene>
    <name evidence="2" type="ORF">RUMCAL_01994</name>
</gene>
<keyword evidence="1" id="KW-0472">Membrane</keyword>
<dbReference type="STRING" id="411473.RUMCAL_01994"/>
<organism evidence="2 3">
    <name type="scientific">Ruminococcus callidus ATCC 27760</name>
    <dbReference type="NCBI Taxonomy" id="411473"/>
    <lineage>
        <taxon>Bacteria</taxon>
        <taxon>Bacillati</taxon>
        <taxon>Bacillota</taxon>
        <taxon>Clostridia</taxon>
        <taxon>Eubacteriales</taxon>
        <taxon>Oscillospiraceae</taxon>
        <taxon>Ruminococcus</taxon>
    </lineage>
</organism>